<evidence type="ECO:0000313" key="2">
    <source>
        <dbReference type="Proteomes" id="UP000449710"/>
    </source>
</evidence>
<dbReference type="InterPro" id="IPR023198">
    <property type="entry name" value="PGP-like_dom2"/>
</dbReference>
<dbReference type="InterPro" id="IPR041492">
    <property type="entry name" value="HAD_2"/>
</dbReference>
<dbReference type="Pfam" id="PF13419">
    <property type="entry name" value="HAD_2"/>
    <property type="match status" value="1"/>
</dbReference>
<dbReference type="PANTHER" id="PTHR43434">
    <property type="entry name" value="PHOSPHOGLYCOLATE PHOSPHATASE"/>
    <property type="match status" value="1"/>
</dbReference>
<protein>
    <submittedName>
        <fullName evidence="1">HAD family hydrolase</fullName>
    </submittedName>
</protein>
<dbReference type="InterPro" id="IPR050155">
    <property type="entry name" value="HAD-like_hydrolase_sf"/>
</dbReference>
<dbReference type="Proteomes" id="UP000449710">
    <property type="component" value="Unassembled WGS sequence"/>
</dbReference>
<accession>A0AA43XJP1</accession>
<dbReference type="Gene3D" id="3.40.50.1000">
    <property type="entry name" value="HAD superfamily/HAD-like"/>
    <property type="match status" value="1"/>
</dbReference>
<keyword evidence="1" id="KW-0378">Hydrolase</keyword>
<dbReference type="InterPro" id="IPR006439">
    <property type="entry name" value="HAD-SF_hydro_IA"/>
</dbReference>
<dbReference type="GO" id="GO:0005829">
    <property type="term" value="C:cytosol"/>
    <property type="evidence" value="ECO:0007669"/>
    <property type="project" value="TreeGrafter"/>
</dbReference>
<name>A0AA43XJP1_9CLOT</name>
<dbReference type="Gene3D" id="1.10.150.240">
    <property type="entry name" value="Putative phosphatase, domain 2"/>
    <property type="match status" value="1"/>
</dbReference>
<organism evidence="1 2">
    <name type="scientific">Isachenkonia alkalipeptolytica</name>
    <dbReference type="NCBI Taxonomy" id="2565777"/>
    <lineage>
        <taxon>Bacteria</taxon>
        <taxon>Bacillati</taxon>
        <taxon>Bacillota</taxon>
        <taxon>Clostridia</taxon>
        <taxon>Eubacteriales</taxon>
        <taxon>Clostridiaceae</taxon>
        <taxon>Isachenkonia</taxon>
    </lineage>
</organism>
<gene>
    <name evidence="1" type="ORF">ISALK_05785</name>
</gene>
<dbReference type="EMBL" id="SUMG01000005">
    <property type="protein sequence ID" value="NBG88007.1"/>
    <property type="molecule type" value="Genomic_DNA"/>
</dbReference>
<dbReference type="InterPro" id="IPR036412">
    <property type="entry name" value="HAD-like_sf"/>
</dbReference>
<reference evidence="1 2" key="1">
    <citation type="submission" date="2019-04" db="EMBL/GenBank/DDBJ databases">
        <title>Isachenkonia alkalipeptolytica gen. nov. sp. nov. a new anaerobic, alkiliphilic organothrophic bacterium capable to reduce synthesized ferrihydrite isolated from a soda lake.</title>
        <authorList>
            <person name="Toshchakov S.V."/>
            <person name="Zavarzina D.G."/>
            <person name="Zhilina T.N."/>
            <person name="Kostrikina N.A."/>
            <person name="Kublanov I.V."/>
        </authorList>
    </citation>
    <scope>NUCLEOTIDE SEQUENCE [LARGE SCALE GENOMIC DNA]</scope>
    <source>
        <strain evidence="1 2">Z-1701</strain>
    </source>
</reference>
<proteinExistence type="predicted"/>
<sequence length="217" mass="25288">MFKNIKTLFFDYDGTLHFSEKIYIPAFRRAQEFLIDEGYLKEKDLSDQEVTRFLGLIREEMWEAYMPELPKAIQNQAGSILGREMEALIRRGKAELYPGTLETLRYLKNKGYRLVFLSNCGDNYLRNAQRAFPLEEVFEEFFTAEAFGYIPKHEILGKVLDRFPKQHLMIGDRKKDIDAGVKNQIPTIGCTYGYGTEEELEEGDLLIGDIQELKNYL</sequence>
<dbReference type="PANTHER" id="PTHR43434:SF1">
    <property type="entry name" value="PHOSPHOGLYCOLATE PHOSPHATASE"/>
    <property type="match status" value="1"/>
</dbReference>
<dbReference type="SUPFAM" id="SSF56784">
    <property type="entry name" value="HAD-like"/>
    <property type="match status" value="1"/>
</dbReference>
<comment type="caution">
    <text evidence="1">The sequence shown here is derived from an EMBL/GenBank/DDBJ whole genome shotgun (WGS) entry which is preliminary data.</text>
</comment>
<dbReference type="InterPro" id="IPR023214">
    <property type="entry name" value="HAD_sf"/>
</dbReference>
<dbReference type="AlphaFoldDB" id="A0AA43XJP1"/>
<dbReference type="GO" id="GO:0008967">
    <property type="term" value="F:phosphoglycolate phosphatase activity"/>
    <property type="evidence" value="ECO:0007669"/>
    <property type="project" value="TreeGrafter"/>
</dbReference>
<dbReference type="GO" id="GO:0006281">
    <property type="term" value="P:DNA repair"/>
    <property type="evidence" value="ECO:0007669"/>
    <property type="project" value="TreeGrafter"/>
</dbReference>
<dbReference type="RefSeq" id="WP_160720081.1">
    <property type="nucleotide sequence ID" value="NZ_SUMG01000005.1"/>
</dbReference>
<evidence type="ECO:0000313" key="1">
    <source>
        <dbReference type="EMBL" id="NBG88007.1"/>
    </source>
</evidence>
<keyword evidence="2" id="KW-1185">Reference proteome</keyword>
<dbReference type="NCBIfam" id="TIGR01549">
    <property type="entry name" value="HAD-SF-IA-v1"/>
    <property type="match status" value="1"/>
</dbReference>